<evidence type="ECO:0000259" key="5">
    <source>
        <dbReference type="PROSITE" id="PS50033"/>
    </source>
</evidence>
<organism evidence="6 7">
    <name type="scientific">Priapulus caudatus</name>
    <name type="common">Priapulid worm</name>
    <dbReference type="NCBI Taxonomy" id="37621"/>
    <lineage>
        <taxon>Eukaryota</taxon>
        <taxon>Metazoa</taxon>
        <taxon>Ecdysozoa</taxon>
        <taxon>Scalidophora</taxon>
        <taxon>Priapulida</taxon>
        <taxon>Priapulimorpha</taxon>
        <taxon>Priapulimorphida</taxon>
        <taxon>Priapulidae</taxon>
        <taxon>Priapulus</taxon>
    </lineage>
</organism>
<dbReference type="InterPro" id="IPR036249">
    <property type="entry name" value="Thioredoxin-like_sf"/>
</dbReference>
<name>A0ABM1E2Z5_PRICU</name>
<dbReference type="Pfam" id="PF00789">
    <property type="entry name" value="UBX"/>
    <property type="match status" value="1"/>
</dbReference>
<evidence type="ECO:0000256" key="2">
    <source>
        <dbReference type="ARBA" id="ARBA00022490"/>
    </source>
</evidence>
<dbReference type="CDD" id="cd14414">
    <property type="entry name" value="UBA_FAF2"/>
    <property type="match status" value="1"/>
</dbReference>
<accession>A0ABM1E2Z5</accession>
<evidence type="ECO:0000256" key="1">
    <source>
        <dbReference type="ARBA" id="ARBA00004496"/>
    </source>
</evidence>
<evidence type="ECO:0000256" key="4">
    <source>
        <dbReference type="SAM" id="MobiDB-lite"/>
    </source>
</evidence>
<dbReference type="Pfam" id="PF21021">
    <property type="entry name" value="FAF1"/>
    <property type="match status" value="1"/>
</dbReference>
<comment type="subcellular location">
    <subcellularLocation>
        <location evidence="1">Cytoplasm</location>
    </subcellularLocation>
</comment>
<keyword evidence="2" id="KW-0963">Cytoplasm</keyword>
<reference evidence="7" key="1">
    <citation type="submission" date="2025-08" db="UniProtKB">
        <authorList>
            <consortium name="RefSeq"/>
        </authorList>
    </citation>
    <scope>IDENTIFICATION</scope>
</reference>
<dbReference type="GeneID" id="106808377"/>
<dbReference type="PANTHER" id="PTHR23322:SF1">
    <property type="entry name" value="FAS-ASSOCIATED FACTOR 2"/>
    <property type="match status" value="1"/>
</dbReference>
<dbReference type="RefSeq" id="XP_014666566.1">
    <property type="nucleotide sequence ID" value="XM_014811080.1"/>
</dbReference>
<evidence type="ECO:0000256" key="3">
    <source>
        <dbReference type="ARBA" id="ARBA00023054"/>
    </source>
</evidence>
<dbReference type="Gene3D" id="3.10.20.90">
    <property type="entry name" value="Phosphatidylinositol 3-kinase Catalytic Subunit, Chain A, domain 1"/>
    <property type="match status" value="1"/>
</dbReference>
<dbReference type="Pfam" id="PF22566">
    <property type="entry name" value="UBA_8"/>
    <property type="match status" value="1"/>
</dbReference>
<gene>
    <name evidence="7" type="primary">LOC106808377</name>
</gene>
<dbReference type="SUPFAM" id="SSF54236">
    <property type="entry name" value="Ubiquitin-like"/>
    <property type="match status" value="1"/>
</dbReference>
<dbReference type="SMART" id="SM00594">
    <property type="entry name" value="UAS"/>
    <property type="match status" value="1"/>
</dbReference>
<keyword evidence="3" id="KW-0175">Coiled coil</keyword>
<dbReference type="InterPro" id="IPR050730">
    <property type="entry name" value="UBX_domain-protein"/>
</dbReference>
<sequence>MADEEEDLSPSQTEKLIQFQDFTGIDDINRCRRILQQNNWDIEVAVQDTLNEAEGLPPAYAQPPRVQRVPAMNTNSIDQRVITVVRRPQGLVGWTYFIFMFPFRLLHSTLLDIVRFIFRLFRPDPRRVYLSALTDPVGDVMNFIQVFEEKYGLVHPTFYRGTYSQALNDAKKELKFLLVYLHGPDHQDTDGFCRETLCNTEVVEFMNTRMLFWACSVSTPEGYRVSQALRESTYPFLALIVLRDTRMTVVARIEGPVGNGFLMERLSQVIADNEGALVVARADRQTRNLNQSIRQQQDEAYEVSLRADQEKERKRKEELERQQREEEEARMKVQEEQKRKEEVAQLKIELADQVPEEPATDSSDCIKTVLKLPDGTRLERRFLRDQSMKYLYYYVFCHDKAPDDFQIVTNFPRRELTCRPSQGAPDPPSFTDAGLGKSEMLFVHDNTA</sequence>
<dbReference type="Gene3D" id="1.10.8.10">
    <property type="entry name" value="DNA helicase RuvA subunit, C-terminal domain"/>
    <property type="match status" value="1"/>
</dbReference>
<dbReference type="InterPro" id="IPR006577">
    <property type="entry name" value="UAS"/>
</dbReference>
<dbReference type="PROSITE" id="PS50033">
    <property type="entry name" value="UBX"/>
    <property type="match status" value="1"/>
</dbReference>
<keyword evidence="6" id="KW-1185">Reference proteome</keyword>
<dbReference type="InterPro" id="IPR001012">
    <property type="entry name" value="UBX_dom"/>
</dbReference>
<feature type="compositionally biased region" description="Basic and acidic residues" evidence="4">
    <location>
        <begin position="305"/>
        <end position="336"/>
    </location>
</feature>
<dbReference type="InterPro" id="IPR049483">
    <property type="entry name" value="FAF1_2-like_UAS"/>
</dbReference>
<proteinExistence type="predicted"/>
<evidence type="ECO:0000313" key="7">
    <source>
        <dbReference type="RefSeq" id="XP_014666566.1"/>
    </source>
</evidence>
<feature type="region of interest" description="Disordered" evidence="4">
    <location>
        <begin position="300"/>
        <end position="336"/>
    </location>
</feature>
<dbReference type="Gene3D" id="3.40.30.10">
    <property type="entry name" value="Glutaredoxin"/>
    <property type="match status" value="1"/>
</dbReference>
<feature type="domain" description="UBX" evidence="5">
    <location>
        <begin position="361"/>
        <end position="443"/>
    </location>
</feature>
<dbReference type="InterPro" id="IPR054109">
    <property type="entry name" value="UBA_8"/>
</dbReference>
<dbReference type="PANTHER" id="PTHR23322">
    <property type="entry name" value="FAS-ASSOCIATED PROTEIN"/>
    <property type="match status" value="1"/>
</dbReference>
<dbReference type="SUPFAM" id="SSF52833">
    <property type="entry name" value="Thioredoxin-like"/>
    <property type="match status" value="1"/>
</dbReference>
<dbReference type="CDD" id="cd16120">
    <property type="entry name" value="UBX_UBXN3B"/>
    <property type="match status" value="1"/>
</dbReference>
<protein>
    <submittedName>
        <fullName evidence="7">FAS-associated factor 2-like</fullName>
    </submittedName>
</protein>
<evidence type="ECO:0000313" key="6">
    <source>
        <dbReference type="Proteomes" id="UP000695022"/>
    </source>
</evidence>
<dbReference type="InterPro" id="IPR029071">
    <property type="entry name" value="Ubiquitin-like_domsf"/>
</dbReference>
<dbReference type="Proteomes" id="UP000695022">
    <property type="component" value="Unplaced"/>
</dbReference>